<reference evidence="2 3" key="1">
    <citation type="submission" date="2021-06" db="EMBL/GenBank/DDBJ databases">
        <title>Caerostris darwini draft genome.</title>
        <authorList>
            <person name="Kono N."/>
            <person name="Arakawa K."/>
        </authorList>
    </citation>
    <scope>NUCLEOTIDE SEQUENCE [LARGE SCALE GENOMIC DNA]</scope>
</reference>
<name>A0AAV4XA97_9ARAC</name>
<dbReference type="AlphaFoldDB" id="A0AAV4XA97"/>
<protein>
    <recommendedName>
        <fullName evidence="1">BTB domain-containing protein</fullName>
    </recommendedName>
</protein>
<proteinExistence type="predicted"/>
<gene>
    <name evidence="2" type="ORF">CDAR_549331</name>
</gene>
<dbReference type="Gene3D" id="3.30.710.10">
    <property type="entry name" value="Potassium Channel Kv1.1, Chain A"/>
    <property type="match status" value="1"/>
</dbReference>
<evidence type="ECO:0000313" key="3">
    <source>
        <dbReference type="Proteomes" id="UP001054837"/>
    </source>
</evidence>
<sequence>MDPSFGIGSSFYTGMKLTILQRLVYYSYTGIVVGLSTDLNIMEELHMGSIDHLRLHFELENKTYKRVDITASYKQCINVSLRFEERDRPSTETIGPRRRRYFNYASFRFIIEVLTVRPTGAWLTYTGVFLSDKVEYFEVLIFATKQGRTVLLHGERFEIGNVGDSESSSRSLFLGSKSIFGNLFHNNALQLSIQVIYEKGSSFFSVDEEKTSVVDEETDLVSLSQSLWRGLNNAAETAGDLVILPSNGERILCHKLMFRARLLVWTNLISKHQMMANEIQTISTHLNYKHVMYILEYIYQAKISDDLRNHRYDEVRQFGIDSQFDGLKRFFQVYLDEFPDF</sequence>
<dbReference type="Proteomes" id="UP001054837">
    <property type="component" value="Unassembled WGS sequence"/>
</dbReference>
<comment type="caution">
    <text evidence="2">The sequence shown here is derived from an EMBL/GenBank/DDBJ whole genome shotgun (WGS) entry which is preliminary data.</text>
</comment>
<organism evidence="2 3">
    <name type="scientific">Caerostris darwini</name>
    <dbReference type="NCBI Taxonomy" id="1538125"/>
    <lineage>
        <taxon>Eukaryota</taxon>
        <taxon>Metazoa</taxon>
        <taxon>Ecdysozoa</taxon>
        <taxon>Arthropoda</taxon>
        <taxon>Chelicerata</taxon>
        <taxon>Arachnida</taxon>
        <taxon>Araneae</taxon>
        <taxon>Araneomorphae</taxon>
        <taxon>Entelegynae</taxon>
        <taxon>Araneoidea</taxon>
        <taxon>Araneidae</taxon>
        <taxon>Caerostris</taxon>
    </lineage>
</organism>
<keyword evidence="3" id="KW-1185">Reference proteome</keyword>
<dbReference type="InterPro" id="IPR000210">
    <property type="entry name" value="BTB/POZ_dom"/>
</dbReference>
<accession>A0AAV4XA97</accession>
<feature type="domain" description="BTB" evidence="1">
    <location>
        <begin position="239"/>
        <end position="307"/>
    </location>
</feature>
<evidence type="ECO:0000313" key="2">
    <source>
        <dbReference type="EMBL" id="GIY90839.1"/>
    </source>
</evidence>
<dbReference type="InterPro" id="IPR011333">
    <property type="entry name" value="SKP1/BTB/POZ_sf"/>
</dbReference>
<dbReference type="PROSITE" id="PS50097">
    <property type="entry name" value="BTB"/>
    <property type="match status" value="1"/>
</dbReference>
<evidence type="ECO:0000259" key="1">
    <source>
        <dbReference type="PROSITE" id="PS50097"/>
    </source>
</evidence>
<dbReference type="EMBL" id="BPLQ01015722">
    <property type="protein sequence ID" value="GIY90839.1"/>
    <property type="molecule type" value="Genomic_DNA"/>
</dbReference>